<organism evidence="7 8">
    <name type="scientific">Rhynchospora breviuscula</name>
    <dbReference type="NCBI Taxonomy" id="2022672"/>
    <lineage>
        <taxon>Eukaryota</taxon>
        <taxon>Viridiplantae</taxon>
        <taxon>Streptophyta</taxon>
        <taxon>Embryophyta</taxon>
        <taxon>Tracheophyta</taxon>
        <taxon>Spermatophyta</taxon>
        <taxon>Magnoliopsida</taxon>
        <taxon>Liliopsida</taxon>
        <taxon>Poales</taxon>
        <taxon>Cyperaceae</taxon>
        <taxon>Cyperoideae</taxon>
        <taxon>Rhynchosporeae</taxon>
        <taxon>Rhynchospora</taxon>
    </lineage>
</organism>
<name>A0A9Q0C7Z2_9POAL</name>
<dbReference type="Pfam" id="PF17181">
    <property type="entry name" value="EPF"/>
    <property type="match status" value="1"/>
</dbReference>
<evidence type="ECO:0000256" key="5">
    <source>
        <dbReference type="ARBA" id="ARBA00023157"/>
    </source>
</evidence>
<dbReference type="EMBL" id="JAMQYH010000004">
    <property type="protein sequence ID" value="KAJ1688819.1"/>
    <property type="molecule type" value="Genomic_DNA"/>
</dbReference>
<evidence type="ECO:0000256" key="1">
    <source>
        <dbReference type="ARBA" id="ARBA00004613"/>
    </source>
</evidence>
<evidence type="ECO:0000256" key="2">
    <source>
        <dbReference type="ARBA" id="ARBA00008127"/>
    </source>
</evidence>
<dbReference type="PANTHER" id="PTHR33109:SF4">
    <property type="entry name" value="EPIDERMAL PATTERNING FACTOR-LIKE PROTEIN 6"/>
    <property type="match status" value="1"/>
</dbReference>
<keyword evidence="4" id="KW-0732">Signal</keyword>
<evidence type="ECO:0000313" key="7">
    <source>
        <dbReference type="EMBL" id="KAJ1688819.1"/>
    </source>
</evidence>
<comment type="similarity">
    <text evidence="2 6">Belongs to the plant cysteine rich small secretory peptide family. Epidermal patterning factor subfamily.</text>
</comment>
<keyword evidence="3 6" id="KW-0964">Secreted</keyword>
<proteinExistence type="inferred from homology"/>
<comment type="function">
    <text evidence="6">Controls stomatal patterning.</text>
</comment>
<accession>A0A9Q0C7Z2</accession>
<evidence type="ECO:0000313" key="8">
    <source>
        <dbReference type="Proteomes" id="UP001151287"/>
    </source>
</evidence>
<keyword evidence="6" id="KW-0217">Developmental protein</keyword>
<dbReference type="Proteomes" id="UP001151287">
    <property type="component" value="Unassembled WGS sequence"/>
</dbReference>
<evidence type="ECO:0000256" key="6">
    <source>
        <dbReference type="RuleBase" id="RU367102"/>
    </source>
</evidence>
<sequence>MEISEKKREKWVSLLPKFFLGLAIVSLLALSLVAIPLVRSSGLFNQDVRSLRRRSSPYVQGLCRYPIRRTLSAGPGSYPPRCTYKCGRCTPCNPVHVPVPPGTLFFPTEYYPEAWRCKCGNRLYMP</sequence>
<gene>
    <name evidence="7" type="ORF">LUZ63_012974</name>
</gene>
<evidence type="ECO:0000256" key="3">
    <source>
        <dbReference type="ARBA" id="ARBA00022525"/>
    </source>
</evidence>
<dbReference type="GO" id="GO:0005576">
    <property type="term" value="C:extracellular region"/>
    <property type="evidence" value="ECO:0007669"/>
    <property type="project" value="UniProtKB-SubCell"/>
</dbReference>
<keyword evidence="8" id="KW-1185">Reference proteome</keyword>
<dbReference type="AlphaFoldDB" id="A0A9Q0C7Z2"/>
<reference evidence="7" key="1">
    <citation type="journal article" date="2022" name="Cell">
        <title>Repeat-based holocentromeres influence genome architecture and karyotype evolution.</title>
        <authorList>
            <person name="Hofstatter P.G."/>
            <person name="Thangavel G."/>
            <person name="Lux T."/>
            <person name="Neumann P."/>
            <person name="Vondrak T."/>
            <person name="Novak P."/>
            <person name="Zhang M."/>
            <person name="Costa L."/>
            <person name="Castellani M."/>
            <person name="Scott A."/>
            <person name="Toegelov H."/>
            <person name="Fuchs J."/>
            <person name="Mata-Sucre Y."/>
            <person name="Dias Y."/>
            <person name="Vanzela A.L.L."/>
            <person name="Huettel B."/>
            <person name="Almeida C.C.S."/>
            <person name="Simkova H."/>
            <person name="Souza G."/>
            <person name="Pedrosa-Harand A."/>
            <person name="Macas J."/>
            <person name="Mayer K.F.X."/>
            <person name="Houben A."/>
            <person name="Marques A."/>
        </authorList>
    </citation>
    <scope>NUCLEOTIDE SEQUENCE</scope>
    <source>
        <strain evidence="7">RhyBre1mFocal</strain>
    </source>
</reference>
<keyword evidence="5" id="KW-1015">Disulfide bond</keyword>
<dbReference type="PANTHER" id="PTHR33109">
    <property type="entry name" value="EPIDERMAL PATTERNING FACTOR-LIKE PROTEIN 4"/>
    <property type="match status" value="1"/>
</dbReference>
<protein>
    <recommendedName>
        <fullName evidence="6">Epidermal patterning factor-like protein</fullName>
    </recommendedName>
</protein>
<comment type="caution">
    <text evidence="7">The sequence shown here is derived from an EMBL/GenBank/DDBJ whole genome shotgun (WGS) entry which is preliminary data.</text>
</comment>
<dbReference type="OrthoDB" id="1937916at2759"/>
<dbReference type="InterPro" id="IPR039455">
    <property type="entry name" value="EPFL"/>
</dbReference>
<evidence type="ECO:0000256" key="4">
    <source>
        <dbReference type="ARBA" id="ARBA00022729"/>
    </source>
</evidence>
<comment type="subcellular location">
    <subcellularLocation>
        <location evidence="1 6">Secreted</location>
    </subcellularLocation>
</comment>
<dbReference type="GO" id="GO:0010052">
    <property type="term" value="P:guard cell differentiation"/>
    <property type="evidence" value="ECO:0007669"/>
    <property type="project" value="UniProtKB-UniRule"/>
</dbReference>